<keyword evidence="1" id="KW-1133">Transmembrane helix</keyword>
<keyword evidence="1" id="KW-0812">Transmembrane</keyword>
<feature type="transmembrane region" description="Helical" evidence="1">
    <location>
        <begin position="85"/>
        <end position="108"/>
    </location>
</feature>
<reference evidence="3" key="1">
    <citation type="journal article" date="2019" name="Int. J. Syst. Evol. Microbiol.">
        <title>The Global Catalogue of Microorganisms (GCM) 10K type strain sequencing project: providing services to taxonomists for standard genome sequencing and annotation.</title>
        <authorList>
            <consortium name="The Broad Institute Genomics Platform"/>
            <consortium name="The Broad Institute Genome Sequencing Center for Infectious Disease"/>
            <person name="Wu L."/>
            <person name="Ma J."/>
        </authorList>
    </citation>
    <scope>NUCLEOTIDE SEQUENCE [LARGE SCALE GENOMIC DNA]</scope>
    <source>
        <strain evidence="3">JCM 3175</strain>
    </source>
</reference>
<evidence type="ECO:0000313" key="2">
    <source>
        <dbReference type="EMBL" id="GAA4579363.1"/>
    </source>
</evidence>
<sequence>MPLRAITAPDCVALLSLLNALSLVPLLIPLSLVPLLSLLIPLSLVPLLSLLIPLSLVPLLSLLIPLSLVPLLVLLARVLAPLPLLALALPPLVLLTMLALLLAFLALAHAPAPGLAGPTSIGPGRRRLPESARGTRTVAKLLRYNVTKAGIADIAGSLAQLLTIWAFALTALSHPGGSGPH</sequence>
<accession>A0ABP8T3B8</accession>
<dbReference type="RefSeq" id="WP_346124593.1">
    <property type="nucleotide sequence ID" value="NZ_BAABGU010000048.1"/>
</dbReference>
<keyword evidence="1" id="KW-0472">Membrane</keyword>
<evidence type="ECO:0000256" key="1">
    <source>
        <dbReference type="SAM" id="Phobius"/>
    </source>
</evidence>
<keyword evidence="3" id="KW-1185">Reference proteome</keyword>
<evidence type="ECO:0000313" key="3">
    <source>
        <dbReference type="Proteomes" id="UP001500307"/>
    </source>
</evidence>
<name>A0ABP8T3B8_9ACTN</name>
<gene>
    <name evidence="2" type="ORF">GCM10023176_56880</name>
</gene>
<dbReference type="EMBL" id="BAABGU010000048">
    <property type="protein sequence ID" value="GAA4579363.1"/>
    <property type="molecule type" value="Genomic_DNA"/>
</dbReference>
<organism evidence="2 3">
    <name type="scientific">Micromonospora coerulea</name>
    <dbReference type="NCBI Taxonomy" id="47856"/>
    <lineage>
        <taxon>Bacteria</taxon>
        <taxon>Bacillati</taxon>
        <taxon>Actinomycetota</taxon>
        <taxon>Actinomycetes</taxon>
        <taxon>Micromonosporales</taxon>
        <taxon>Micromonosporaceae</taxon>
        <taxon>Micromonospora</taxon>
    </lineage>
</organism>
<comment type="caution">
    <text evidence="2">The sequence shown here is derived from an EMBL/GenBank/DDBJ whole genome shotgun (WGS) entry which is preliminary data.</text>
</comment>
<dbReference type="Proteomes" id="UP001500307">
    <property type="component" value="Unassembled WGS sequence"/>
</dbReference>
<proteinExistence type="predicted"/>
<protein>
    <submittedName>
        <fullName evidence="2">Uncharacterized protein</fullName>
    </submittedName>
</protein>